<name>A0A7F5RED9_AGRPL</name>
<reference evidence="7" key="1">
    <citation type="submission" date="2025-08" db="UniProtKB">
        <authorList>
            <consortium name="RefSeq"/>
        </authorList>
    </citation>
    <scope>IDENTIFICATION</scope>
    <source>
        <tissue evidence="7">Entire body</tissue>
    </source>
</reference>
<dbReference type="InterPro" id="IPR036397">
    <property type="entry name" value="RNaseH_sf"/>
</dbReference>
<dbReference type="KEGG" id="apln:112905689"/>
<dbReference type="Pfam" id="PF03184">
    <property type="entry name" value="DDE_1"/>
    <property type="match status" value="1"/>
</dbReference>
<keyword evidence="3" id="KW-0539">Nucleus</keyword>
<dbReference type="OrthoDB" id="6713700at2759"/>
<dbReference type="Gene3D" id="3.30.420.10">
    <property type="entry name" value="Ribonuclease H-like superfamily/Ribonuclease H"/>
    <property type="match status" value="1"/>
</dbReference>
<organism evidence="6 7">
    <name type="scientific">Agrilus planipennis</name>
    <name type="common">Emerald ash borer</name>
    <name type="synonym">Agrilus marcopoli</name>
    <dbReference type="NCBI Taxonomy" id="224129"/>
    <lineage>
        <taxon>Eukaryota</taxon>
        <taxon>Metazoa</taxon>
        <taxon>Ecdysozoa</taxon>
        <taxon>Arthropoda</taxon>
        <taxon>Hexapoda</taxon>
        <taxon>Insecta</taxon>
        <taxon>Pterygota</taxon>
        <taxon>Neoptera</taxon>
        <taxon>Endopterygota</taxon>
        <taxon>Coleoptera</taxon>
        <taxon>Polyphaga</taxon>
        <taxon>Elateriformia</taxon>
        <taxon>Buprestoidea</taxon>
        <taxon>Buprestidae</taxon>
        <taxon>Agrilinae</taxon>
        <taxon>Agrilus</taxon>
    </lineage>
</organism>
<feature type="region of interest" description="Disordered" evidence="4">
    <location>
        <begin position="420"/>
        <end position="442"/>
    </location>
</feature>
<dbReference type="GO" id="GO:0005634">
    <property type="term" value="C:nucleus"/>
    <property type="evidence" value="ECO:0007669"/>
    <property type="project" value="UniProtKB-SubCell"/>
</dbReference>
<dbReference type="GO" id="GO:0003677">
    <property type="term" value="F:DNA binding"/>
    <property type="evidence" value="ECO:0007669"/>
    <property type="project" value="UniProtKB-KW"/>
</dbReference>
<comment type="subcellular location">
    <subcellularLocation>
        <location evidence="1">Nucleus</location>
    </subcellularLocation>
</comment>
<dbReference type="RefSeq" id="XP_025834346.1">
    <property type="nucleotide sequence ID" value="XM_025978561.1"/>
</dbReference>
<dbReference type="InterPro" id="IPR007889">
    <property type="entry name" value="HTH_Psq"/>
</dbReference>
<evidence type="ECO:0000256" key="1">
    <source>
        <dbReference type="ARBA" id="ARBA00004123"/>
    </source>
</evidence>
<keyword evidence="2" id="KW-0238">DNA-binding</keyword>
<dbReference type="InterPro" id="IPR050863">
    <property type="entry name" value="CenT-Element_Derived"/>
</dbReference>
<dbReference type="SUPFAM" id="SSF46689">
    <property type="entry name" value="Homeodomain-like"/>
    <property type="match status" value="1"/>
</dbReference>
<protein>
    <submittedName>
        <fullName evidence="7">Tigger transposable element-derived protein 1-like</fullName>
    </submittedName>
</protein>
<dbReference type="InterPro" id="IPR009057">
    <property type="entry name" value="Homeodomain-like_sf"/>
</dbReference>
<dbReference type="GeneID" id="112905689"/>
<dbReference type="InterPro" id="IPR004875">
    <property type="entry name" value="DDE_SF_endonuclease_dom"/>
</dbReference>
<evidence type="ECO:0000313" key="7">
    <source>
        <dbReference type="RefSeq" id="XP_025834346.1"/>
    </source>
</evidence>
<dbReference type="InterPro" id="IPR006600">
    <property type="entry name" value="HTH_CenpB_DNA-bd_dom"/>
</dbReference>
<evidence type="ECO:0000256" key="2">
    <source>
        <dbReference type="ARBA" id="ARBA00023125"/>
    </source>
</evidence>
<dbReference type="AlphaFoldDB" id="A0A7F5RED9"/>
<dbReference type="Gene3D" id="1.10.10.60">
    <property type="entry name" value="Homeodomain-like"/>
    <property type="match status" value="1"/>
</dbReference>
<sequence length="467" mass="52673">MENESPASTTSKKRAQWTSQQMENAVKMVQRGKLSTYAAAARYNIPRRTLRNHLASESTTRKLGRSAILTTEQEAGLVRRIIRLADVGVPLTSKMLRIQAFSFCKIKKIPNTFNDAKNAAGKKWLRLFLKRHPELARRKAQIMNSARAQKLNKDIVSDHFSKYKSVLDRLGIEHKPESIYNIDKKNCRISLHHQQEVLIAKGRKRVHQIANEHAESVTVVGCGNAIGSVIPPMILFKGKRLKPEFQDNLPPGSLVKMTPKGSMTTETFIEFINHLHKYRTSGSCLLIFDGAKYHLDFTIVEEAEKCGITLYCLPSNTTHELQPMDKSVYRSFEHHWNQELIKYVSQHPERTLNKTSFNVILSQVWPKCMTITNISNGFRGTGLYPYNPDAILEEAFAPCALSEFRNPTNSDNIAVLSDESGEHEISTANVEDSDGSGTDSENLPLTLLLSNNPNAVTPQKTCEIHEF</sequence>
<dbReference type="Pfam" id="PF03221">
    <property type="entry name" value="HTH_Tnp_Tc5"/>
    <property type="match status" value="1"/>
</dbReference>
<evidence type="ECO:0000259" key="5">
    <source>
        <dbReference type="PROSITE" id="PS51253"/>
    </source>
</evidence>
<dbReference type="Pfam" id="PF05225">
    <property type="entry name" value="HTH_psq"/>
    <property type="match status" value="1"/>
</dbReference>
<feature type="compositionally biased region" description="Polar residues" evidence="4">
    <location>
        <begin position="426"/>
        <end position="441"/>
    </location>
</feature>
<feature type="domain" description="HTH CENPB-type" evidence="5">
    <location>
        <begin position="61"/>
        <end position="138"/>
    </location>
</feature>
<feature type="region of interest" description="Disordered" evidence="4">
    <location>
        <begin position="1"/>
        <end position="20"/>
    </location>
</feature>
<keyword evidence="6" id="KW-1185">Reference proteome</keyword>
<dbReference type="InParanoid" id="A0A7F5RED9"/>
<dbReference type="PANTHER" id="PTHR19303:SF74">
    <property type="entry name" value="POGO TRANSPOSABLE ELEMENT WITH KRAB DOMAIN"/>
    <property type="match status" value="1"/>
</dbReference>
<evidence type="ECO:0000256" key="3">
    <source>
        <dbReference type="ARBA" id="ARBA00023242"/>
    </source>
</evidence>
<dbReference type="PROSITE" id="PS51253">
    <property type="entry name" value="HTH_CENPB"/>
    <property type="match status" value="1"/>
</dbReference>
<gene>
    <name evidence="7" type="primary">LOC112905689</name>
</gene>
<evidence type="ECO:0000313" key="6">
    <source>
        <dbReference type="Proteomes" id="UP000192223"/>
    </source>
</evidence>
<proteinExistence type="predicted"/>
<evidence type="ECO:0000256" key="4">
    <source>
        <dbReference type="SAM" id="MobiDB-lite"/>
    </source>
</evidence>
<dbReference type="Proteomes" id="UP000192223">
    <property type="component" value="Unplaced"/>
</dbReference>
<dbReference type="PANTHER" id="PTHR19303">
    <property type="entry name" value="TRANSPOSON"/>
    <property type="match status" value="1"/>
</dbReference>
<accession>A0A7F5RED9</accession>